<evidence type="ECO:0000313" key="1">
    <source>
        <dbReference type="EMBL" id="CAI8913799.1"/>
    </source>
</evidence>
<organism evidence="1 2">
    <name type="scientific">Methylocaldum szegediense</name>
    <dbReference type="NCBI Taxonomy" id="73780"/>
    <lineage>
        <taxon>Bacteria</taxon>
        <taxon>Pseudomonadati</taxon>
        <taxon>Pseudomonadota</taxon>
        <taxon>Gammaproteobacteria</taxon>
        <taxon>Methylococcales</taxon>
        <taxon>Methylococcaceae</taxon>
        <taxon>Methylocaldum</taxon>
    </lineage>
</organism>
<name>A0ABN8XBW6_9GAMM</name>
<reference evidence="1 2" key="1">
    <citation type="submission" date="2023-03" db="EMBL/GenBank/DDBJ databases">
        <authorList>
            <person name="Pearce D."/>
        </authorList>
    </citation>
    <scope>NUCLEOTIDE SEQUENCE [LARGE SCALE GENOMIC DNA]</scope>
    <source>
        <strain evidence="1">Msz</strain>
    </source>
</reference>
<sequence length="130" mass="14213">MLRSFWVIQLRLMAQRAEHQAPLGDAPIAREAVEIHRFLCSGVKSYPAGFAGTEHRKKLGGGNGGEAKAWMGLQPKLYDLVQNDHAGNDRIAGKMARQGGVVRRNGKVCFHRLVSQACYGARLVRSCLAG</sequence>
<proteinExistence type="predicted"/>
<protein>
    <recommendedName>
        <fullName evidence="3">Transposase</fullName>
    </recommendedName>
</protein>
<keyword evidence="2" id="KW-1185">Reference proteome</keyword>
<evidence type="ECO:0000313" key="2">
    <source>
        <dbReference type="Proteomes" id="UP001162030"/>
    </source>
</evidence>
<gene>
    <name evidence="1" type="ORF">MSZNOR_3696</name>
</gene>
<dbReference type="Proteomes" id="UP001162030">
    <property type="component" value="Chromosome"/>
</dbReference>
<accession>A0ABN8XBW6</accession>
<dbReference type="EMBL" id="OX458333">
    <property type="protein sequence ID" value="CAI8913799.1"/>
    <property type="molecule type" value="Genomic_DNA"/>
</dbReference>
<evidence type="ECO:0008006" key="3">
    <source>
        <dbReference type="Google" id="ProtNLM"/>
    </source>
</evidence>